<feature type="region of interest" description="Disordered" evidence="1">
    <location>
        <begin position="1"/>
        <end position="24"/>
    </location>
</feature>
<dbReference type="Proteomes" id="UP000324758">
    <property type="component" value="Unassembled WGS sequence"/>
</dbReference>
<proteinExistence type="predicted"/>
<dbReference type="AlphaFoldDB" id="A0A5D3KMD2"/>
<reference evidence="2 3" key="1">
    <citation type="submission" date="2019-08" db="EMBL/GenBank/DDBJ databases">
        <title>Bradyrhizobium hipponensis sp. nov., a rhizobium isolated from a Lupinus angustifolius root nodule in Tunisia.</title>
        <authorList>
            <person name="Off K."/>
            <person name="Rejili M."/>
            <person name="Mars M."/>
            <person name="Brachmann A."/>
            <person name="Marin M."/>
        </authorList>
    </citation>
    <scope>NUCLEOTIDE SEQUENCE [LARGE SCALE GENOMIC DNA]</scope>
    <source>
        <strain evidence="2 3">CTAW71</strain>
    </source>
</reference>
<organism evidence="2 3">
    <name type="scientific">Bradyrhizobium rifense</name>
    <dbReference type="NCBI Taxonomy" id="515499"/>
    <lineage>
        <taxon>Bacteria</taxon>
        <taxon>Pseudomonadati</taxon>
        <taxon>Pseudomonadota</taxon>
        <taxon>Alphaproteobacteria</taxon>
        <taxon>Hyphomicrobiales</taxon>
        <taxon>Nitrobacteraceae</taxon>
        <taxon>Bradyrhizobium</taxon>
    </lineage>
</organism>
<evidence type="ECO:0000313" key="3">
    <source>
        <dbReference type="Proteomes" id="UP000324758"/>
    </source>
</evidence>
<dbReference type="RefSeq" id="WP_148774652.1">
    <property type="nucleotide sequence ID" value="NZ_VSSS01000036.1"/>
</dbReference>
<accession>A0A5D3KMD2</accession>
<sequence>MSKKPTKSKTPRPATSKTPRPAARTVVMFGLDKDRKPHAARFSGENDALLTKAAATMGMRLAVPISKKHFEVVSKLPAGKINATGNGLVPSVEQKLYDQINSLVGGETGAISPSLPKSWTELAPGHLVLAQDGVEDGWWEATITKRSADALTLRWRDYPGQSEFVRPIGAVALLKPQ</sequence>
<keyword evidence="3" id="KW-1185">Reference proteome</keyword>
<feature type="compositionally biased region" description="Low complexity" evidence="1">
    <location>
        <begin position="11"/>
        <end position="24"/>
    </location>
</feature>
<dbReference type="EMBL" id="VSSS01000036">
    <property type="protein sequence ID" value="TYL92734.1"/>
    <property type="molecule type" value="Genomic_DNA"/>
</dbReference>
<dbReference type="OrthoDB" id="7997793at2"/>
<comment type="caution">
    <text evidence="2">The sequence shown here is derived from an EMBL/GenBank/DDBJ whole genome shotgun (WGS) entry which is preliminary data.</text>
</comment>
<evidence type="ECO:0000313" key="2">
    <source>
        <dbReference type="EMBL" id="TYL92734.1"/>
    </source>
</evidence>
<feature type="compositionally biased region" description="Basic residues" evidence="1">
    <location>
        <begin position="1"/>
        <end position="10"/>
    </location>
</feature>
<protein>
    <submittedName>
        <fullName evidence="2">Uncharacterized protein</fullName>
    </submittedName>
</protein>
<evidence type="ECO:0000256" key="1">
    <source>
        <dbReference type="SAM" id="MobiDB-lite"/>
    </source>
</evidence>
<name>A0A5D3KMD2_9BRAD</name>
<gene>
    <name evidence="2" type="ORF">FXB40_23880</name>
</gene>